<feature type="non-terminal residue" evidence="3">
    <location>
        <position position="291"/>
    </location>
</feature>
<accession>U6GNE2</accession>
<reference evidence="3" key="2">
    <citation type="submission" date="2013-10" db="EMBL/GenBank/DDBJ databases">
        <authorList>
            <person name="Aslett M."/>
        </authorList>
    </citation>
    <scope>NUCLEOTIDE SEQUENCE [LARGE SCALE GENOMIC DNA]</scope>
    <source>
        <strain evidence="3">Houghton</strain>
    </source>
</reference>
<feature type="compositionally biased region" description="Low complexity" evidence="1">
    <location>
        <begin position="238"/>
        <end position="291"/>
    </location>
</feature>
<name>U6GNE2_EIMAC</name>
<dbReference type="Proteomes" id="UP000018050">
    <property type="component" value="Unassembled WGS sequence"/>
</dbReference>
<evidence type="ECO:0000256" key="2">
    <source>
        <dbReference type="SAM" id="SignalP"/>
    </source>
</evidence>
<feature type="compositionally biased region" description="Low complexity" evidence="1">
    <location>
        <begin position="34"/>
        <end position="59"/>
    </location>
</feature>
<evidence type="ECO:0000313" key="4">
    <source>
        <dbReference type="Proteomes" id="UP000018050"/>
    </source>
</evidence>
<organism evidence="3 4">
    <name type="scientific">Eimeria acervulina</name>
    <name type="common">Coccidian parasite</name>
    <dbReference type="NCBI Taxonomy" id="5801"/>
    <lineage>
        <taxon>Eukaryota</taxon>
        <taxon>Sar</taxon>
        <taxon>Alveolata</taxon>
        <taxon>Apicomplexa</taxon>
        <taxon>Conoidasida</taxon>
        <taxon>Coccidia</taxon>
        <taxon>Eucoccidiorida</taxon>
        <taxon>Eimeriorina</taxon>
        <taxon>Eimeriidae</taxon>
        <taxon>Eimeria</taxon>
    </lineage>
</organism>
<evidence type="ECO:0000256" key="1">
    <source>
        <dbReference type="SAM" id="MobiDB-lite"/>
    </source>
</evidence>
<proteinExistence type="predicted"/>
<feature type="chain" id="PRO_5004669985" evidence="2">
    <location>
        <begin position="34"/>
        <end position="291"/>
    </location>
</feature>
<reference evidence="3" key="1">
    <citation type="submission" date="2013-10" db="EMBL/GenBank/DDBJ databases">
        <title>Genomic analysis of the causative agents of coccidiosis in chickens.</title>
        <authorList>
            <person name="Reid A.J."/>
            <person name="Blake D."/>
            <person name="Billington K."/>
            <person name="Browne H."/>
            <person name="Dunn M."/>
            <person name="Hung S."/>
            <person name="Kawahara F."/>
            <person name="Miranda-Saavedra D."/>
            <person name="Mourier T."/>
            <person name="Nagra H."/>
            <person name="Otto T.D."/>
            <person name="Rawlings N."/>
            <person name="Sanchez A."/>
            <person name="Sanders M."/>
            <person name="Subramaniam C."/>
            <person name="Tay Y."/>
            <person name="Dear P."/>
            <person name="Doerig C."/>
            <person name="Gruber A."/>
            <person name="Parkinson J."/>
            <person name="Shirley M."/>
            <person name="Wan K.L."/>
            <person name="Berriman M."/>
            <person name="Tomley F."/>
            <person name="Pain A."/>
        </authorList>
    </citation>
    <scope>NUCLEOTIDE SEQUENCE [LARGE SCALE GENOMIC DNA]</scope>
    <source>
        <strain evidence="3">Houghton</strain>
    </source>
</reference>
<feature type="compositionally biased region" description="Low complexity" evidence="1">
    <location>
        <begin position="109"/>
        <end position="121"/>
    </location>
</feature>
<sequence>MASPPHGPTCSLFWGLLLLTAFSLLSLHALASASGGAPTGQQGAPLGAPLLSAASQPSPSWGPPTGIGGPPAPLQTYQGPERQQAVQSQGPQAPLGPPGLRGPPHEGTGAPAAPEVQVGAPAAGGGGPVRGPLRDEGGPPLIASSAMGVHPPSPLSDAYLGGAPVLGGPPGPSATLAPADGLEATPSEQPRGPLTAQVPLGAEGAPPSPRGPPGPNAADGGAVEAHPADKQQQEMKETPLQQQQQQPQPQEAMPQPQEVQQLPQQQQQQQPQQQTQQLPQQLPQQQQPQQQ</sequence>
<evidence type="ECO:0000313" key="3">
    <source>
        <dbReference type="EMBL" id="CDI81736.1"/>
    </source>
</evidence>
<dbReference type="RefSeq" id="XP_013248639.1">
    <property type="nucleotide sequence ID" value="XM_013393185.1"/>
</dbReference>
<dbReference type="EMBL" id="HG671801">
    <property type="protein sequence ID" value="CDI81736.1"/>
    <property type="molecule type" value="Genomic_DNA"/>
</dbReference>
<protein>
    <submittedName>
        <fullName evidence="3">Uncharacterized protein</fullName>
    </submittedName>
</protein>
<feature type="compositionally biased region" description="Basic and acidic residues" evidence="1">
    <location>
        <begin position="226"/>
        <end position="237"/>
    </location>
</feature>
<keyword evidence="2" id="KW-0732">Signal</keyword>
<keyword evidence="4" id="KW-1185">Reference proteome</keyword>
<feature type="region of interest" description="Disordered" evidence="1">
    <location>
        <begin position="34"/>
        <end position="291"/>
    </location>
</feature>
<feature type="signal peptide" evidence="2">
    <location>
        <begin position="1"/>
        <end position="33"/>
    </location>
</feature>
<feature type="compositionally biased region" description="Pro residues" evidence="1">
    <location>
        <begin position="206"/>
        <end position="215"/>
    </location>
</feature>
<dbReference type="OMA" id="ICCCAKL"/>
<dbReference type="AlphaFoldDB" id="U6GNE2"/>
<dbReference type="GeneID" id="25274376"/>
<dbReference type="VEuPathDB" id="ToxoDB:EAH_00063060"/>
<gene>
    <name evidence="3" type="ORF">EAH_00063060</name>
</gene>